<gene>
    <name evidence="4" type="ORF">UABAM_01485</name>
</gene>
<organism evidence="4 5">
    <name type="scientific">Uabimicrobium amorphum</name>
    <dbReference type="NCBI Taxonomy" id="2596890"/>
    <lineage>
        <taxon>Bacteria</taxon>
        <taxon>Pseudomonadati</taxon>
        <taxon>Planctomycetota</taxon>
        <taxon>Candidatus Uabimicrobiia</taxon>
        <taxon>Candidatus Uabimicrobiales</taxon>
        <taxon>Candidatus Uabimicrobiaceae</taxon>
        <taxon>Candidatus Uabimicrobium</taxon>
    </lineage>
</organism>
<dbReference type="InterPro" id="IPR018247">
    <property type="entry name" value="EF_Hand_1_Ca_BS"/>
</dbReference>
<dbReference type="Gene3D" id="3.90.550.10">
    <property type="entry name" value="Spore Coat Polysaccharide Biosynthesis Protein SpsA, Chain A"/>
    <property type="match status" value="1"/>
</dbReference>
<accession>A0A5S9F376</accession>
<dbReference type="CDD" id="cd02523">
    <property type="entry name" value="PC_cytidylyltransferase"/>
    <property type="match status" value="1"/>
</dbReference>
<sequence>MKALILAAGRGSRLKEYTEDKPKSLLEINGRTLIERSILNLQKAGFSEVIIVTGYLHKLLEDFIVEKYSSFCKVVYNTDYTRGSGSSFICSTPYLEGEMVIIESDLLYDYRILERLAAQIGKNSMTLGHFNHGRDEVKIVLQDGKIQKAFWGNPDTKADGDWVGFTKLSSETTKELRNNLENTDPDQGKEINYEDFLFALIGKYDFEAIDVSDLPWLEIDNEQDYLNAKQVAEKIDQNFS</sequence>
<keyword evidence="2" id="KW-0548">Nucleotidyltransferase</keyword>
<dbReference type="InterPro" id="IPR029044">
    <property type="entry name" value="Nucleotide-diphossugar_trans"/>
</dbReference>
<dbReference type="OrthoDB" id="9775031at2"/>
<evidence type="ECO:0000256" key="1">
    <source>
        <dbReference type="ARBA" id="ARBA00022679"/>
    </source>
</evidence>
<dbReference type="PANTHER" id="PTHR43584:SF8">
    <property type="entry name" value="N-ACETYLMURAMATE ALPHA-1-PHOSPHATE URIDYLYLTRANSFERASE"/>
    <property type="match status" value="1"/>
</dbReference>
<evidence type="ECO:0000256" key="2">
    <source>
        <dbReference type="ARBA" id="ARBA00022695"/>
    </source>
</evidence>
<dbReference type="EMBL" id="AP019860">
    <property type="protein sequence ID" value="BBM83134.1"/>
    <property type="molecule type" value="Genomic_DNA"/>
</dbReference>
<dbReference type="SUPFAM" id="SSF53448">
    <property type="entry name" value="Nucleotide-diphospho-sugar transferases"/>
    <property type="match status" value="1"/>
</dbReference>
<keyword evidence="5" id="KW-1185">Reference proteome</keyword>
<evidence type="ECO:0000313" key="4">
    <source>
        <dbReference type="EMBL" id="BBM83134.1"/>
    </source>
</evidence>
<protein>
    <recommendedName>
        <fullName evidence="3">MobA-like NTP transferase domain-containing protein</fullName>
    </recommendedName>
</protein>
<proteinExistence type="predicted"/>
<keyword evidence="1" id="KW-0808">Transferase</keyword>
<dbReference type="InterPro" id="IPR050065">
    <property type="entry name" value="GlmU-like"/>
</dbReference>
<dbReference type="GO" id="GO:0016779">
    <property type="term" value="F:nucleotidyltransferase activity"/>
    <property type="evidence" value="ECO:0007669"/>
    <property type="project" value="UniProtKB-KW"/>
</dbReference>
<feature type="domain" description="MobA-like NTP transferase" evidence="3">
    <location>
        <begin position="3"/>
        <end position="122"/>
    </location>
</feature>
<dbReference type="PROSITE" id="PS00018">
    <property type="entry name" value="EF_HAND_1"/>
    <property type="match status" value="1"/>
</dbReference>
<reference evidence="4 5" key="1">
    <citation type="submission" date="2019-08" db="EMBL/GenBank/DDBJ databases">
        <title>Complete genome sequence of Candidatus Uab amorphum.</title>
        <authorList>
            <person name="Shiratori T."/>
            <person name="Suzuki S."/>
            <person name="Kakizawa Y."/>
            <person name="Ishida K."/>
        </authorList>
    </citation>
    <scope>NUCLEOTIDE SEQUENCE [LARGE SCALE GENOMIC DNA]</scope>
    <source>
        <strain evidence="4 5">SRT547</strain>
    </source>
</reference>
<dbReference type="Proteomes" id="UP000326354">
    <property type="component" value="Chromosome"/>
</dbReference>
<dbReference type="AlphaFoldDB" id="A0A5S9F376"/>
<evidence type="ECO:0000313" key="5">
    <source>
        <dbReference type="Proteomes" id="UP000326354"/>
    </source>
</evidence>
<name>A0A5S9F376_UABAM</name>
<dbReference type="KEGG" id="uam:UABAM_01485"/>
<dbReference type="PANTHER" id="PTHR43584">
    <property type="entry name" value="NUCLEOTIDYL TRANSFERASE"/>
    <property type="match status" value="1"/>
</dbReference>
<dbReference type="Pfam" id="PF12804">
    <property type="entry name" value="NTP_transf_3"/>
    <property type="match status" value="1"/>
</dbReference>
<evidence type="ECO:0000259" key="3">
    <source>
        <dbReference type="Pfam" id="PF12804"/>
    </source>
</evidence>
<dbReference type="RefSeq" id="WP_151967349.1">
    <property type="nucleotide sequence ID" value="NZ_AP019860.1"/>
</dbReference>
<dbReference type="InterPro" id="IPR025877">
    <property type="entry name" value="MobA-like_NTP_Trfase"/>
</dbReference>